<dbReference type="NCBIfam" id="TIGR00191">
    <property type="entry name" value="thrB"/>
    <property type="match status" value="1"/>
</dbReference>
<organism evidence="16 17">
    <name type="scientific">Clostridium brassicae</name>
    <dbReference type="NCBI Taxonomy" id="2999072"/>
    <lineage>
        <taxon>Bacteria</taxon>
        <taxon>Bacillati</taxon>
        <taxon>Bacillota</taxon>
        <taxon>Clostridia</taxon>
        <taxon>Eubacteriales</taxon>
        <taxon>Clostridiaceae</taxon>
        <taxon>Clostridium</taxon>
    </lineage>
</organism>
<comment type="caution">
    <text evidence="16">The sequence shown here is derived from an EMBL/GenBank/DDBJ whole genome shotgun (WGS) entry which is preliminary data.</text>
</comment>
<keyword evidence="7 13" id="KW-0791">Threonine biosynthesis</keyword>
<dbReference type="InterPro" id="IPR036554">
    <property type="entry name" value="GHMP_kinase_C_sf"/>
</dbReference>
<dbReference type="PANTHER" id="PTHR20861">
    <property type="entry name" value="HOMOSERINE/4-DIPHOSPHOCYTIDYL-2-C-METHYL-D-ERYTHRITOL KINASE"/>
    <property type="match status" value="1"/>
</dbReference>
<evidence type="ECO:0000259" key="15">
    <source>
        <dbReference type="Pfam" id="PF08544"/>
    </source>
</evidence>
<dbReference type="SUPFAM" id="SSF54211">
    <property type="entry name" value="Ribosomal protein S5 domain 2-like"/>
    <property type="match status" value="1"/>
</dbReference>
<evidence type="ECO:0000259" key="14">
    <source>
        <dbReference type="Pfam" id="PF00288"/>
    </source>
</evidence>
<comment type="similarity">
    <text evidence="2 13">Belongs to the GHMP kinase family. Homoserine kinase subfamily.</text>
</comment>
<dbReference type="InterPro" id="IPR014721">
    <property type="entry name" value="Ribsml_uS5_D2-typ_fold_subgr"/>
</dbReference>
<feature type="domain" description="GHMP kinase C-terminal" evidence="15">
    <location>
        <begin position="204"/>
        <end position="265"/>
    </location>
</feature>
<keyword evidence="9 13" id="KW-0418">Kinase</keyword>
<evidence type="ECO:0000256" key="3">
    <source>
        <dbReference type="ARBA" id="ARBA00012078"/>
    </source>
</evidence>
<dbReference type="PANTHER" id="PTHR20861:SF1">
    <property type="entry name" value="HOMOSERINE KINASE"/>
    <property type="match status" value="1"/>
</dbReference>
<keyword evidence="17" id="KW-1185">Reference proteome</keyword>
<dbReference type="RefSeq" id="WP_268062963.1">
    <property type="nucleotide sequence ID" value="NZ_JAPQFJ010000032.1"/>
</dbReference>
<dbReference type="SUPFAM" id="SSF55060">
    <property type="entry name" value="GHMP Kinase, C-terminal domain"/>
    <property type="match status" value="1"/>
</dbReference>
<dbReference type="Pfam" id="PF08544">
    <property type="entry name" value="GHMP_kinases_C"/>
    <property type="match status" value="1"/>
</dbReference>
<dbReference type="InterPro" id="IPR013750">
    <property type="entry name" value="GHMP_kinase_C_dom"/>
</dbReference>
<evidence type="ECO:0000256" key="1">
    <source>
        <dbReference type="ARBA" id="ARBA00005015"/>
    </source>
</evidence>
<evidence type="ECO:0000313" key="17">
    <source>
        <dbReference type="Proteomes" id="UP001144612"/>
    </source>
</evidence>
<evidence type="ECO:0000256" key="10">
    <source>
        <dbReference type="ARBA" id="ARBA00022840"/>
    </source>
</evidence>
<dbReference type="InterPro" id="IPR006203">
    <property type="entry name" value="GHMP_knse_ATP-bd_CS"/>
</dbReference>
<dbReference type="Pfam" id="PF00288">
    <property type="entry name" value="GHMP_kinases_N"/>
    <property type="match status" value="1"/>
</dbReference>
<evidence type="ECO:0000256" key="5">
    <source>
        <dbReference type="ARBA" id="ARBA00022605"/>
    </source>
</evidence>
<keyword evidence="13" id="KW-0963">Cytoplasm</keyword>
<evidence type="ECO:0000256" key="12">
    <source>
        <dbReference type="ARBA" id="ARBA00049954"/>
    </source>
</evidence>
<comment type="subcellular location">
    <subcellularLocation>
        <location evidence="13">Cytoplasm</location>
    </subcellularLocation>
</comment>
<accession>A0ABT4DHE5</accession>
<evidence type="ECO:0000313" key="16">
    <source>
        <dbReference type="EMBL" id="MCY6960526.1"/>
    </source>
</evidence>
<evidence type="ECO:0000256" key="9">
    <source>
        <dbReference type="ARBA" id="ARBA00022777"/>
    </source>
</evidence>
<evidence type="ECO:0000256" key="11">
    <source>
        <dbReference type="ARBA" id="ARBA00049375"/>
    </source>
</evidence>
<dbReference type="InterPro" id="IPR020568">
    <property type="entry name" value="Ribosomal_Su5_D2-typ_SF"/>
</dbReference>
<evidence type="ECO:0000256" key="2">
    <source>
        <dbReference type="ARBA" id="ARBA00007370"/>
    </source>
</evidence>
<gene>
    <name evidence="13 16" type="primary">thrB</name>
    <name evidence="16" type="ORF">OW729_18170</name>
</gene>
<evidence type="ECO:0000256" key="13">
    <source>
        <dbReference type="HAMAP-Rule" id="MF_00384"/>
    </source>
</evidence>
<feature type="binding site" evidence="13">
    <location>
        <begin position="85"/>
        <end position="95"/>
    </location>
    <ligand>
        <name>ATP</name>
        <dbReference type="ChEBI" id="CHEBI:30616"/>
    </ligand>
</feature>
<dbReference type="EC" id="2.7.1.39" evidence="3 13"/>
<dbReference type="PROSITE" id="PS00627">
    <property type="entry name" value="GHMP_KINASES_ATP"/>
    <property type="match status" value="1"/>
</dbReference>
<evidence type="ECO:0000256" key="4">
    <source>
        <dbReference type="ARBA" id="ARBA00017858"/>
    </source>
</evidence>
<dbReference type="EMBL" id="JAPQFJ010000032">
    <property type="protein sequence ID" value="MCY6960526.1"/>
    <property type="molecule type" value="Genomic_DNA"/>
</dbReference>
<dbReference type="GO" id="GO:0004413">
    <property type="term" value="F:homoserine kinase activity"/>
    <property type="evidence" value="ECO:0007669"/>
    <property type="project" value="UniProtKB-EC"/>
</dbReference>
<dbReference type="PRINTS" id="PR00958">
    <property type="entry name" value="HOMSERKINASE"/>
</dbReference>
<sequence length="296" mass="33152">MIKLRIPATTANMGPGFDSIGMALRLYNEIWFEEKDEGVEVFQHGKPSEIPLEDNLIYTSLIKTLEKYNYKWRGFKIDVKTADIPISRGLGSSAACIVAGVIAANILMGEIMSIDEIIGECVKIEGHPDNIVPSVIGGMVISLMDKEKVVYSKVNIPSSLRMFVMIPDFKLSTEEARGVLPMNYSREDCIFNISRAAMLINAMNNQELEKLREATQDKVHQNYRLKLIRNADKIFKASEEYGSLAEFISGSGSTLMALIDKDNIEFEGNMAKFLENLDDKWITHLIEADFEGVAVL</sequence>
<keyword evidence="6 13" id="KW-0808">Transferase</keyword>
<keyword evidence="10 13" id="KW-0067">ATP-binding</keyword>
<keyword evidence="8 13" id="KW-0547">Nucleotide-binding</keyword>
<keyword evidence="5 13" id="KW-0028">Amino-acid biosynthesis</keyword>
<reference evidence="16" key="1">
    <citation type="submission" date="2022-12" db="EMBL/GenBank/DDBJ databases">
        <title>Clostridium sp. nov., isolated from industrial wastewater.</title>
        <authorList>
            <person name="Jiayan W."/>
        </authorList>
    </citation>
    <scope>NUCLEOTIDE SEQUENCE</scope>
    <source>
        <strain evidence="16">ZC22-4</strain>
    </source>
</reference>
<dbReference type="HAMAP" id="MF_00384">
    <property type="entry name" value="Homoser_kinase"/>
    <property type="match status" value="1"/>
</dbReference>
<dbReference type="InterPro" id="IPR006204">
    <property type="entry name" value="GHMP_kinase_N_dom"/>
</dbReference>
<protein>
    <recommendedName>
        <fullName evidence="4 13">Homoserine kinase</fullName>
        <shortName evidence="13">HK</shortName>
        <shortName evidence="13">HSK</shortName>
        <ecNumber evidence="3 13">2.7.1.39</ecNumber>
    </recommendedName>
</protein>
<comment type="function">
    <text evidence="12 13">Catalyzes the ATP-dependent phosphorylation of L-homoserine to L-homoserine phosphate.</text>
</comment>
<dbReference type="PIRSF" id="PIRSF000676">
    <property type="entry name" value="Homoser_kin"/>
    <property type="match status" value="1"/>
</dbReference>
<evidence type="ECO:0000256" key="8">
    <source>
        <dbReference type="ARBA" id="ARBA00022741"/>
    </source>
</evidence>
<name>A0ABT4DHE5_9CLOT</name>
<feature type="domain" description="GHMP kinase N-terminal" evidence="14">
    <location>
        <begin position="55"/>
        <end position="138"/>
    </location>
</feature>
<evidence type="ECO:0000256" key="6">
    <source>
        <dbReference type="ARBA" id="ARBA00022679"/>
    </source>
</evidence>
<dbReference type="InterPro" id="IPR000870">
    <property type="entry name" value="Homoserine_kinase"/>
</dbReference>
<dbReference type="Gene3D" id="3.30.70.890">
    <property type="entry name" value="GHMP kinase, C-terminal domain"/>
    <property type="match status" value="1"/>
</dbReference>
<proteinExistence type="inferred from homology"/>
<dbReference type="Gene3D" id="3.30.230.10">
    <property type="match status" value="1"/>
</dbReference>
<comment type="catalytic activity">
    <reaction evidence="11 13">
        <text>L-homoserine + ATP = O-phospho-L-homoserine + ADP + H(+)</text>
        <dbReference type="Rhea" id="RHEA:13985"/>
        <dbReference type="ChEBI" id="CHEBI:15378"/>
        <dbReference type="ChEBI" id="CHEBI:30616"/>
        <dbReference type="ChEBI" id="CHEBI:57476"/>
        <dbReference type="ChEBI" id="CHEBI:57590"/>
        <dbReference type="ChEBI" id="CHEBI:456216"/>
        <dbReference type="EC" id="2.7.1.39"/>
    </reaction>
</comment>
<dbReference type="Proteomes" id="UP001144612">
    <property type="component" value="Unassembled WGS sequence"/>
</dbReference>
<evidence type="ECO:0000256" key="7">
    <source>
        <dbReference type="ARBA" id="ARBA00022697"/>
    </source>
</evidence>
<comment type="pathway">
    <text evidence="1 13">Amino-acid biosynthesis; L-threonine biosynthesis; L-threonine from L-aspartate: step 4/5.</text>
</comment>